<keyword evidence="7 11" id="KW-1133">Transmembrane helix</keyword>
<dbReference type="EMBL" id="JABBXH010000002">
    <property type="protein sequence ID" value="NMP30944.1"/>
    <property type="molecule type" value="Genomic_DNA"/>
</dbReference>
<evidence type="ECO:0000256" key="4">
    <source>
        <dbReference type="ARBA" id="ARBA00022481"/>
    </source>
</evidence>
<dbReference type="SUPFAM" id="SSF54523">
    <property type="entry name" value="Pili subunits"/>
    <property type="match status" value="1"/>
</dbReference>
<dbReference type="GO" id="GO:0015627">
    <property type="term" value="C:type II protein secretion system complex"/>
    <property type="evidence" value="ECO:0007669"/>
    <property type="project" value="InterPro"/>
</dbReference>
<comment type="similarity">
    <text evidence="9">Belongs to the GSP H family.</text>
</comment>
<dbReference type="PROSITE" id="PS00409">
    <property type="entry name" value="PROKAR_NTER_METHYL"/>
    <property type="match status" value="1"/>
</dbReference>
<gene>
    <name evidence="13" type="ORF">HII17_05145</name>
</gene>
<evidence type="ECO:0000256" key="10">
    <source>
        <dbReference type="ARBA" id="ARBA00030775"/>
    </source>
</evidence>
<evidence type="ECO:0000256" key="2">
    <source>
        <dbReference type="ARBA" id="ARBA00021549"/>
    </source>
</evidence>
<evidence type="ECO:0000256" key="1">
    <source>
        <dbReference type="ARBA" id="ARBA00004377"/>
    </source>
</evidence>
<dbReference type="GO" id="GO:0005886">
    <property type="term" value="C:plasma membrane"/>
    <property type="evidence" value="ECO:0007669"/>
    <property type="project" value="UniProtKB-SubCell"/>
</dbReference>
<dbReference type="AlphaFoldDB" id="A0A7Y0LB19"/>
<evidence type="ECO:0000256" key="11">
    <source>
        <dbReference type="SAM" id="Phobius"/>
    </source>
</evidence>
<evidence type="ECO:0000256" key="8">
    <source>
        <dbReference type="ARBA" id="ARBA00023136"/>
    </source>
</evidence>
<evidence type="ECO:0000256" key="7">
    <source>
        <dbReference type="ARBA" id="ARBA00022989"/>
    </source>
</evidence>
<protein>
    <recommendedName>
        <fullName evidence="2">Type II secretion system protein H</fullName>
    </recommendedName>
    <alternativeName>
        <fullName evidence="10">General secretion pathway protein H</fullName>
    </alternativeName>
</protein>
<comment type="subcellular location">
    <subcellularLocation>
        <location evidence="1">Cell inner membrane</location>
        <topology evidence="1">Single-pass membrane protein</topology>
    </subcellularLocation>
</comment>
<evidence type="ECO:0000256" key="9">
    <source>
        <dbReference type="ARBA" id="ARBA00025772"/>
    </source>
</evidence>
<dbReference type="InterPro" id="IPR045584">
    <property type="entry name" value="Pilin-like"/>
</dbReference>
<comment type="caution">
    <text evidence="13">The sequence shown here is derived from an EMBL/GenBank/DDBJ whole genome shotgun (WGS) entry which is preliminary data.</text>
</comment>
<accession>A0A7Y0LB19</accession>
<evidence type="ECO:0000256" key="3">
    <source>
        <dbReference type="ARBA" id="ARBA00022475"/>
    </source>
</evidence>
<dbReference type="InterPro" id="IPR012902">
    <property type="entry name" value="N_methyl_site"/>
</dbReference>
<feature type="transmembrane region" description="Helical" evidence="11">
    <location>
        <begin position="12"/>
        <end position="30"/>
    </location>
</feature>
<feature type="domain" description="General secretion pathway GspH" evidence="12">
    <location>
        <begin position="43"/>
        <end position="158"/>
    </location>
</feature>
<sequence>MRNSQGLTLLELMVSLSIVSALLIFALPSYQDFIIKMRVDNEIHQLQRLLLVTRNNAINSGSNTILCPLEGGTICNGDWNSELSIFIDLNDNQQFDSISERLILTKEGISHGDKLLYAKFRDKVTYAPTGNLSGLSNGTFRYCPTNKYELARGIILAISGRFYLSTDSNLDGIEENRSGKPLDCE</sequence>
<reference evidence="13 14" key="1">
    <citation type="submission" date="2020-04" db="EMBL/GenBank/DDBJ databases">
        <title>Thalassotalea sp. M1531, isolated from the surface of marine red alga.</title>
        <authorList>
            <person name="Pang L."/>
            <person name="Lu D.-C."/>
        </authorList>
    </citation>
    <scope>NUCLEOTIDE SEQUENCE [LARGE SCALE GENOMIC DNA]</scope>
    <source>
        <strain evidence="13 14">M1531</strain>
    </source>
</reference>
<dbReference type="NCBIfam" id="TIGR02532">
    <property type="entry name" value="IV_pilin_GFxxxE"/>
    <property type="match status" value="1"/>
</dbReference>
<dbReference type="InterPro" id="IPR022346">
    <property type="entry name" value="T2SS_GspH"/>
</dbReference>
<keyword evidence="14" id="KW-1185">Reference proteome</keyword>
<dbReference type="Gene3D" id="3.55.40.10">
    <property type="entry name" value="minor pseudopilin epsh domain"/>
    <property type="match status" value="1"/>
</dbReference>
<evidence type="ECO:0000259" key="12">
    <source>
        <dbReference type="Pfam" id="PF12019"/>
    </source>
</evidence>
<keyword evidence="8 11" id="KW-0472">Membrane</keyword>
<organism evidence="13 14">
    <name type="scientific">Thalassotalea algicola</name>
    <dbReference type="NCBI Taxonomy" id="2716224"/>
    <lineage>
        <taxon>Bacteria</taxon>
        <taxon>Pseudomonadati</taxon>
        <taxon>Pseudomonadota</taxon>
        <taxon>Gammaproteobacteria</taxon>
        <taxon>Alteromonadales</taxon>
        <taxon>Colwelliaceae</taxon>
        <taxon>Thalassotalea</taxon>
    </lineage>
</organism>
<keyword evidence="5" id="KW-0997">Cell inner membrane</keyword>
<evidence type="ECO:0000313" key="13">
    <source>
        <dbReference type="EMBL" id="NMP30944.1"/>
    </source>
</evidence>
<evidence type="ECO:0000313" key="14">
    <source>
        <dbReference type="Proteomes" id="UP000568664"/>
    </source>
</evidence>
<evidence type="ECO:0000256" key="5">
    <source>
        <dbReference type="ARBA" id="ARBA00022519"/>
    </source>
</evidence>
<evidence type="ECO:0000256" key="6">
    <source>
        <dbReference type="ARBA" id="ARBA00022692"/>
    </source>
</evidence>
<keyword evidence="4" id="KW-0488">Methylation</keyword>
<keyword evidence="6 11" id="KW-0812">Transmembrane</keyword>
<proteinExistence type="inferred from homology"/>
<dbReference type="Pfam" id="PF07963">
    <property type="entry name" value="N_methyl"/>
    <property type="match status" value="1"/>
</dbReference>
<dbReference type="Proteomes" id="UP000568664">
    <property type="component" value="Unassembled WGS sequence"/>
</dbReference>
<name>A0A7Y0LB19_9GAMM</name>
<dbReference type="Pfam" id="PF12019">
    <property type="entry name" value="GspH"/>
    <property type="match status" value="1"/>
</dbReference>
<dbReference type="RefSeq" id="WP_169074294.1">
    <property type="nucleotide sequence ID" value="NZ_JABBXH010000002.1"/>
</dbReference>
<keyword evidence="3" id="KW-1003">Cell membrane</keyword>
<dbReference type="GO" id="GO:0015628">
    <property type="term" value="P:protein secretion by the type II secretion system"/>
    <property type="evidence" value="ECO:0007669"/>
    <property type="project" value="InterPro"/>
</dbReference>